<dbReference type="GO" id="GO:0047631">
    <property type="term" value="F:ADP-ribose diphosphatase activity"/>
    <property type="evidence" value="ECO:0007669"/>
    <property type="project" value="UniProtKB-EC"/>
</dbReference>
<evidence type="ECO:0000313" key="19">
    <source>
        <dbReference type="Proteomes" id="UP001066276"/>
    </source>
</evidence>
<comment type="similarity">
    <text evidence="2">Belongs to the ADPRibase-Mn family.</text>
</comment>
<reference evidence="18" key="1">
    <citation type="journal article" date="2022" name="bioRxiv">
        <title>Sequencing and chromosome-scale assembly of the giantPleurodeles waltlgenome.</title>
        <authorList>
            <person name="Brown T."/>
            <person name="Elewa A."/>
            <person name="Iarovenko S."/>
            <person name="Subramanian E."/>
            <person name="Araus A.J."/>
            <person name="Petzold A."/>
            <person name="Susuki M."/>
            <person name="Suzuki K.-i.T."/>
            <person name="Hayashi T."/>
            <person name="Toyoda A."/>
            <person name="Oliveira C."/>
            <person name="Osipova E."/>
            <person name="Leigh N.D."/>
            <person name="Simon A."/>
            <person name="Yun M.H."/>
        </authorList>
    </citation>
    <scope>NUCLEOTIDE SEQUENCE</scope>
    <source>
        <strain evidence="18">20211129_DDA</strain>
        <tissue evidence="18">Liver</tissue>
    </source>
</reference>
<comment type="caution">
    <text evidence="18">The sequence shown here is derived from an EMBL/GenBank/DDBJ whole genome shotgun (WGS) entry which is preliminary data.</text>
</comment>
<accession>A0AAV7PS20</accession>
<dbReference type="InterPro" id="IPR041869">
    <property type="entry name" value="MPP_ADPRM"/>
</dbReference>
<evidence type="ECO:0000256" key="6">
    <source>
        <dbReference type="ARBA" id="ARBA00012529"/>
    </source>
</evidence>
<evidence type="ECO:0000256" key="10">
    <source>
        <dbReference type="ARBA" id="ARBA00022833"/>
    </source>
</evidence>
<comment type="catalytic activity">
    <reaction evidence="15">
        <text>ADP-D-ribose + H2O = D-ribose 5-phosphate + AMP + 2 H(+)</text>
        <dbReference type="Rhea" id="RHEA:10412"/>
        <dbReference type="ChEBI" id="CHEBI:15377"/>
        <dbReference type="ChEBI" id="CHEBI:15378"/>
        <dbReference type="ChEBI" id="CHEBI:57967"/>
        <dbReference type="ChEBI" id="CHEBI:78346"/>
        <dbReference type="ChEBI" id="CHEBI:456215"/>
        <dbReference type="EC" id="3.6.1.53"/>
    </reaction>
</comment>
<dbReference type="EC" id="3.6.1.13" evidence="5"/>
<comment type="cofactor">
    <cofactor evidence="1">
        <name>Mg(2+)</name>
        <dbReference type="ChEBI" id="CHEBI:18420"/>
    </cofactor>
</comment>
<dbReference type="SUPFAM" id="SSF56300">
    <property type="entry name" value="Metallo-dependent phosphatases"/>
    <property type="match status" value="1"/>
</dbReference>
<evidence type="ECO:0000256" key="3">
    <source>
        <dbReference type="ARBA" id="ARBA00011245"/>
    </source>
</evidence>
<evidence type="ECO:0000256" key="5">
    <source>
        <dbReference type="ARBA" id="ARBA00012453"/>
    </source>
</evidence>
<keyword evidence="10" id="KW-0862">Zinc</keyword>
<dbReference type="EC" id="3.6.1.53" evidence="6"/>
<dbReference type="Pfam" id="PF00149">
    <property type="entry name" value="Metallophos"/>
    <property type="match status" value="1"/>
</dbReference>
<dbReference type="EMBL" id="JANPWB010000011">
    <property type="protein sequence ID" value="KAJ1130845.1"/>
    <property type="molecule type" value="Genomic_DNA"/>
</dbReference>
<feature type="domain" description="Calcineurin-like phosphoesterase" evidence="17">
    <location>
        <begin position="32"/>
        <end position="302"/>
    </location>
</feature>
<dbReference type="Gene3D" id="3.60.21.10">
    <property type="match status" value="1"/>
</dbReference>
<comment type="catalytic activity">
    <reaction evidence="16">
        <text>ADP-D-ribose + H2O = D-ribose 5-phosphate + AMP + 2 H(+)</text>
        <dbReference type="Rhea" id="RHEA:10412"/>
        <dbReference type="ChEBI" id="CHEBI:15377"/>
        <dbReference type="ChEBI" id="CHEBI:15378"/>
        <dbReference type="ChEBI" id="CHEBI:57967"/>
        <dbReference type="ChEBI" id="CHEBI:78346"/>
        <dbReference type="ChEBI" id="CHEBI:456215"/>
        <dbReference type="EC" id="3.6.1.13"/>
    </reaction>
</comment>
<evidence type="ECO:0000259" key="17">
    <source>
        <dbReference type="Pfam" id="PF00149"/>
    </source>
</evidence>
<evidence type="ECO:0000256" key="4">
    <source>
        <dbReference type="ARBA" id="ARBA00012443"/>
    </source>
</evidence>
<keyword evidence="8" id="KW-0479">Metal-binding</keyword>
<evidence type="ECO:0000256" key="2">
    <source>
        <dbReference type="ARBA" id="ARBA00006362"/>
    </source>
</evidence>
<gene>
    <name evidence="18" type="ORF">NDU88_009192</name>
</gene>
<dbReference type="PANTHER" id="PTHR16509:SF1">
    <property type="entry name" value="MANGANESE-DEPENDENT ADP-RIBOSE_CDP-ALCOHOL DIPHOSPHATASE"/>
    <property type="match status" value="1"/>
</dbReference>
<evidence type="ECO:0000256" key="13">
    <source>
        <dbReference type="ARBA" id="ARBA00047486"/>
    </source>
</evidence>
<dbReference type="CDD" id="cd07396">
    <property type="entry name" value="MPP_Nbla03831"/>
    <property type="match status" value="1"/>
</dbReference>
<dbReference type="GO" id="GO:0047734">
    <property type="term" value="F:CDP-glycerol diphosphatase activity"/>
    <property type="evidence" value="ECO:0007669"/>
    <property type="project" value="UniProtKB-EC"/>
</dbReference>
<keyword evidence="9" id="KW-0378">Hydrolase</keyword>
<evidence type="ECO:0000256" key="11">
    <source>
        <dbReference type="ARBA" id="ARBA00030848"/>
    </source>
</evidence>
<comment type="subunit">
    <text evidence="3">Monomer.</text>
</comment>
<dbReference type="InterPro" id="IPR004843">
    <property type="entry name" value="Calcineurin-like_PHP"/>
</dbReference>
<name>A0AAV7PS20_PLEWA</name>
<dbReference type="GO" id="GO:0030145">
    <property type="term" value="F:manganese ion binding"/>
    <property type="evidence" value="ECO:0007669"/>
    <property type="project" value="TreeGrafter"/>
</dbReference>
<dbReference type="GO" id="GO:0008663">
    <property type="term" value="F:2',3'-cyclic-nucleotide 2'-phosphodiesterase activity"/>
    <property type="evidence" value="ECO:0007669"/>
    <property type="project" value="TreeGrafter"/>
</dbReference>
<dbReference type="InterPro" id="IPR029052">
    <property type="entry name" value="Metallo-depent_PP-like"/>
</dbReference>
<evidence type="ECO:0000256" key="15">
    <source>
        <dbReference type="ARBA" id="ARBA00047894"/>
    </source>
</evidence>
<evidence type="ECO:0000313" key="18">
    <source>
        <dbReference type="EMBL" id="KAJ1130845.1"/>
    </source>
</evidence>
<organism evidence="18 19">
    <name type="scientific">Pleurodeles waltl</name>
    <name type="common">Iberian ribbed newt</name>
    <dbReference type="NCBI Taxonomy" id="8319"/>
    <lineage>
        <taxon>Eukaryota</taxon>
        <taxon>Metazoa</taxon>
        <taxon>Chordata</taxon>
        <taxon>Craniata</taxon>
        <taxon>Vertebrata</taxon>
        <taxon>Euteleostomi</taxon>
        <taxon>Amphibia</taxon>
        <taxon>Batrachia</taxon>
        <taxon>Caudata</taxon>
        <taxon>Salamandroidea</taxon>
        <taxon>Salamandridae</taxon>
        <taxon>Pleurodelinae</taxon>
        <taxon>Pleurodeles</taxon>
    </lineage>
</organism>
<evidence type="ECO:0000256" key="12">
    <source>
        <dbReference type="ARBA" id="ARBA00032579"/>
    </source>
</evidence>
<comment type="catalytic activity">
    <reaction evidence="13">
        <text>CDP-glycerol + H2O = sn-glycerol 3-phosphate + CMP + 2 H(+)</text>
        <dbReference type="Rhea" id="RHEA:21692"/>
        <dbReference type="ChEBI" id="CHEBI:15377"/>
        <dbReference type="ChEBI" id="CHEBI:15378"/>
        <dbReference type="ChEBI" id="CHEBI:57597"/>
        <dbReference type="ChEBI" id="CHEBI:58311"/>
        <dbReference type="ChEBI" id="CHEBI:60377"/>
        <dbReference type="EC" id="3.6.1.16"/>
    </reaction>
</comment>
<dbReference type="AlphaFoldDB" id="A0AAV7PS20"/>
<dbReference type="PANTHER" id="PTHR16509">
    <property type="match status" value="1"/>
</dbReference>
<evidence type="ECO:0000256" key="16">
    <source>
        <dbReference type="ARBA" id="ARBA00049546"/>
    </source>
</evidence>
<sequence length="358" mass="40974">MKSPDSSGEQEIYSEFLEQEKVSNDGMELYFTFGIIADVQYADKADSYNFTRTRKRYYRQSLHLLQSAIEEWNKEAKVPSFVLQLGDVIDGINVQLQASDVSLQRVLNEVGKSKAAFHHVWGNHEFYNFSRNYLTSSQLNSKHLEDQQDSVSKTRHKCVSDDSDSEEYYAYHFCPFESFRFLMVDCYDLSIIGRKPSSKKYQDSMKILKEKNPNTDLNSPEGLLENQFVQFNGGFSKEQLEWVNGVLTFSDENHEKVVIFGHLPIHPDSTDTVCLAWNYAEMLSLLQSHTCAVCYIAGHDHDGGYCLDSHGIHHITLQGIIETPSGRHAFGTVQVYEGSMILKGRGSVSNRVMHYRKQ</sequence>
<evidence type="ECO:0000256" key="14">
    <source>
        <dbReference type="ARBA" id="ARBA00047636"/>
    </source>
</evidence>
<proteinExistence type="inferred from homology"/>
<evidence type="ECO:0000256" key="8">
    <source>
        <dbReference type="ARBA" id="ARBA00022723"/>
    </source>
</evidence>
<dbReference type="Proteomes" id="UP001066276">
    <property type="component" value="Chromosome 7"/>
</dbReference>
<evidence type="ECO:0000256" key="1">
    <source>
        <dbReference type="ARBA" id="ARBA00001946"/>
    </source>
</evidence>
<dbReference type="EC" id="3.6.1.16" evidence="4"/>
<protein>
    <recommendedName>
        <fullName evidence="7">Manganese-dependent ADP-ribose/CDP-alcohol diphosphatase</fullName>
        <ecNumber evidence="5">3.6.1.13</ecNumber>
        <ecNumber evidence="4">3.6.1.16</ecNumber>
        <ecNumber evidence="6">3.6.1.53</ecNumber>
    </recommendedName>
    <alternativeName>
        <fullName evidence="12">ADPRibase-Mn</fullName>
    </alternativeName>
    <alternativeName>
        <fullName evidence="11">CDP-choline phosphohydrolase</fullName>
    </alternativeName>
</protein>
<evidence type="ECO:0000256" key="7">
    <source>
        <dbReference type="ARBA" id="ARBA00016378"/>
    </source>
</evidence>
<keyword evidence="19" id="KW-1185">Reference proteome</keyword>
<evidence type="ECO:0000256" key="9">
    <source>
        <dbReference type="ARBA" id="ARBA00022801"/>
    </source>
</evidence>
<comment type="catalytic activity">
    <reaction evidence="14">
        <text>CDP-choline + H2O = phosphocholine + CMP + 2 H(+)</text>
        <dbReference type="Rhea" id="RHEA:32487"/>
        <dbReference type="ChEBI" id="CHEBI:15377"/>
        <dbReference type="ChEBI" id="CHEBI:15378"/>
        <dbReference type="ChEBI" id="CHEBI:58779"/>
        <dbReference type="ChEBI" id="CHEBI:60377"/>
        <dbReference type="ChEBI" id="CHEBI:295975"/>
        <dbReference type="EC" id="3.6.1.53"/>
    </reaction>
</comment>